<dbReference type="RefSeq" id="XP_033526882.1">
    <property type="nucleotide sequence ID" value="XM_033664722.1"/>
</dbReference>
<reference evidence="2" key="1">
    <citation type="journal article" date="2020" name="Stud. Mycol.">
        <title>101 Dothideomycetes genomes: a test case for predicting lifestyles and emergence of pathogens.</title>
        <authorList>
            <person name="Haridas S."/>
            <person name="Albert R."/>
            <person name="Binder M."/>
            <person name="Bloem J."/>
            <person name="Labutti K."/>
            <person name="Salamov A."/>
            <person name="Andreopoulos B."/>
            <person name="Baker S."/>
            <person name="Barry K."/>
            <person name="Bills G."/>
            <person name="Bluhm B."/>
            <person name="Cannon C."/>
            <person name="Castanera R."/>
            <person name="Culley D."/>
            <person name="Daum C."/>
            <person name="Ezra D."/>
            <person name="Gonzalez J."/>
            <person name="Henrissat B."/>
            <person name="Kuo A."/>
            <person name="Liang C."/>
            <person name="Lipzen A."/>
            <person name="Lutzoni F."/>
            <person name="Magnuson J."/>
            <person name="Mondo S."/>
            <person name="Nolan M."/>
            <person name="Ohm R."/>
            <person name="Pangilinan J."/>
            <person name="Park H.-J."/>
            <person name="Ramirez L."/>
            <person name="Alfaro M."/>
            <person name="Sun H."/>
            <person name="Tritt A."/>
            <person name="Yoshinaga Y."/>
            <person name="Zwiers L.-H."/>
            <person name="Turgeon B."/>
            <person name="Goodwin S."/>
            <person name="Spatafora J."/>
            <person name="Crous P."/>
            <person name="Grigoriev I."/>
        </authorList>
    </citation>
    <scope>NUCLEOTIDE SEQUENCE</scope>
    <source>
        <strain evidence="2">CBS 119687</strain>
    </source>
</reference>
<keyword evidence="1" id="KW-0732">Signal</keyword>
<dbReference type="Proteomes" id="UP000799771">
    <property type="component" value="Unassembled WGS sequence"/>
</dbReference>
<gene>
    <name evidence="2" type="ORF">P153DRAFT_308806</name>
</gene>
<evidence type="ECO:0000313" key="3">
    <source>
        <dbReference type="Proteomes" id="UP000799771"/>
    </source>
</evidence>
<proteinExistence type="predicted"/>
<keyword evidence="3" id="KW-1185">Reference proteome</keyword>
<accession>A0A6A6AN62</accession>
<feature type="chain" id="PRO_5025634539" evidence="1">
    <location>
        <begin position="20"/>
        <end position="174"/>
    </location>
</feature>
<dbReference type="PANTHER" id="PTHR39603:SF1">
    <property type="entry name" value="CYANOVIRIN-N DOMAIN-CONTAINING PROTEIN"/>
    <property type="match status" value="1"/>
</dbReference>
<protein>
    <submittedName>
        <fullName evidence="2">Uncharacterized protein</fullName>
    </submittedName>
</protein>
<dbReference type="PANTHER" id="PTHR39603">
    <property type="entry name" value="CYANOVIRIN-N DOMAIN-CONTAINING PROTEIN"/>
    <property type="match status" value="1"/>
</dbReference>
<sequence>MKFTSAFIVALASLQTATAGPIEAREEYPEVVPGPGLPSLESLGLTTAQLYEMPVPEKSALPSKVRRAGTCGPGSAYTNVNGIIACYNYLNGLGTANCAVPGKGVTNHMCSSGDAVITGQSLAGGGTSSYCRDVAAAVLWTINSCTRSDQTCAGAQFAGGNGDLSVGAYSAGYA</sequence>
<name>A0A6A6AN62_9PLEO</name>
<feature type="signal peptide" evidence="1">
    <location>
        <begin position="1"/>
        <end position="19"/>
    </location>
</feature>
<dbReference type="AlphaFoldDB" id="A0A6A6AN62"/>
<organism evidence="2 3">
    <name type="scientific">Dothidotthia symphoricarpi CBS 119687</name>
    <dbReference type="NCBI Taxonomy" id="1392245"/>
    <lineage>
        <taxon>Eukaryota</taxon>
        <taxon>Fungi</taxon>
        <taxon>Dikarya</taxon>
        <taxon>Ascomycota</taxon>
        <taxon>Pezizomycotina</taxon>
        <taxon>Dothideomycetes</taxon>
        <taxon>Pleosporomycetidae</taxon>
        <taxon>Pleosporales</taxon>
        <taxon>Dothidotthiaceae</taxon>
        <taxon>Dothidotthia</taxon>
    </lineage>
</organism>
<dbReference type="OrthoDB" id="2112446at2759"/>
<dbReference type="GeneID" id="54405154"/>
<evidence type="ECO:0000256" key="1">
    <source>
        <dbReference type="SAM" id="SignalP"/>
    </source>
</evidence>
<evidence type="ECO:0000313" key="2">
    <source>
        <dbReference type="EMBL" id="KAF2132495.1"/>
    </source>
</evidence>
<dbReference type="EMBL" id="ML977500">
    <property type="protein sequence ID" value="KAF2132495.1"/>
    <property type="molecule type" value="Genomic_DNA"/>
</dbReference>